<evidence type="ECO:0000256" key="1">
    <source>
        <dbReference type="SAM" id="MobiDB-lite"/>
    </source>
</evidence>
<reference evidence="2" key="1">
    <citation type="submission" date="2016-10" db="EMBL/GenBank/DDBJ databases">
        <title>Genome sequence of Streptomyces malaysiense MUSC 136.</title>
        <authorList>
            <person name="Lee L.-H."/>
            <person name="Ser H.-L."/>
        </authorList>
    </citation>
    <scope>NUCLEOTIDE SEQUENCE [LARGE SCALE GENOMIC DNA]</scope>
    <source>
        <strain evidence="2">MUSC 136</strain>
    </source>
</reference>
<dbReference type="EMBL" id="LBDA02000006">
    <property type="protein sequence ID" value="OIK28973.1"/>
    <property type="molecule type" value="Genomic_DNA"/>
</dbReference>
<protein>
    <submittedName>
        <fullName evidence="2">Uncharacterized protein</fullName>
    </submittedName>
</protein>
<proteinExistence type="predicted"/>
<keyword evidence="3" id="KW-1185">Reference proteome</keyword>
<organism evidence="2 3">
    <name type="scientific">Streptomyces malaysiense</name>
    <dbReference type="NCBI Taxonomy" id="1428626"/>
    <lineage>
        <taxon>Bacteria</taxon>
        <taxon>Bacillati</taxon>
        <taxon>Actinomycetota</taxon>
        <taxon>Actinomycetes</taxon>
        <taxon>Kitasatosporales</taxon>
        <taxon>Streptomycetaceae</taxon>
        <taxon>Streptomyces</taxon>
    </lineage>
</organism>
<evidence type="ECO:0000313" key="2">
    <source>
        <dbReference type="EMBL" id="OIK28973.1"/>
    </source>
</evidence>
<evidence type="ECO:0000313" key="3">
    <source>
        <dbReference type="Proteomes" id="UP000034838"/>
    </source>
</evidence>
<dbReference type="Proteomes" id="UP000034838">
    <property type="component" value="Unassembled WGS sequence"/>
</dbReference>
<feature type="region of interest" description="Disordered" evidence="1">
    <location>
        <begin position="1"/>
        <end position="84"/>
    </location>
</feature>
<sequence length="84" mass="8752">MPAYPPGERTVGREAISAPREKVPAGRPRFEPGPSPPAPVGDGIALTATPPKGGTGARAQAARRRPATSRPRPLDRPECVPPAR</sequence>
<accession>A0A1J4Q724</accession>
<gene>
    <name evidence="2" type="ORF">VT52_002520</name>
</gene>
<dbReference type="RefSeq" id="WP_053055566.1">
    <property type="nucleotide sequence ID" value="NZ_LBDA02000006.1"/>
</dbReference>
<feature type="compositionally biased region" description="Basic and acidic residues" evidence="1">
    <location>
        <begin position="19"/>
        <end position="30"/>
    </location>
</feature>
<dbReference type="AlphaFoldDB" id="A0A1J4Q724"/>
<comment type="caution">
    <text evidence="2">The sequence shown here is derived from an EMBL/GenBank/DDBJ whole genome shotgun (WGS) entry which is preliminary data.</text>
</comment>
<name>A0A1J4Q724_9ACTN</name>